<accession>A0A1H9WZ50</accession>
<dbReference type="Proteomes" id="UP000199051">
    <property type="component" value="Unassembled WGS sequence"/>
</dbReference>
<dbReference type="EMBL" id="FOGI01000012">
    <property type="protein sequence ID" value="SES39109.1"/>
    <property type="molecule type" value="Genomic_DNA"/>
</dbReference>
<protein>
    <submittedName>
        <fullName evidence="1">Uncharacterized protein</fullName>
    </submittedName>
</protein>
<organism evidence="1 2">
    <name type="scientific">Actinokineospora terrae</name>
    <dbReference type="NCBI Taxonomy" id="155974"/>
    <lineage>
        <taxon>Bacteria</taxon>
        <taxon>Bacillati</taxon>
        <taxon>Actinomycetota</taxon>
        <taxon>Actinomycetes</taxon>
        <taxon>Pseudonocardiales</taxon>
        <taxon>Pseudonocardiaceae</taxon>
        <taxon>Actinokineospora</taxon>
    </lineage>
</organism>
<reference evidence="2" key="1">
    <citation type="submission" date="2016-10" db="EMBL/GenBank/DDBJ databases">
        <authorList>
            <person name="Varghese N."/>
            <person name="Submissions S."/>
        </authorList>
    </citation>
    <scope>NUCLEOTIDE SEQUENCE [LARGE SCALE GENOMIC DNA]</scope>
    <source>
        <strain evidence="2">DSM 44260</strain>
    </source>
</reference>
<dbReference type="AlphaFoldDB" id="A0A1H9WZ50"/>
<dbReference type="RefSeq" id="WP_281245091.1">
    <property type="nucleotide sequence ID" value="NZ_FOGI01000012.1"/>
</dbReference>
<dbReference type="STRING" id="155974.SAMN04487818_11227"/>
<proteinExistence type="predicted"/>
<sequence length="44" mass="4847">MARLIYSMITSLDGYAEATAGGLRQGRGRPPFASGLIYAHYRTR</sequence>
<gene>
    <name evidence="1" type="ORF">SAMN04487818_11227</name>
</gene>
<evidence type="ECO:0000313" key="1">
    <source>
        <dbReference type="EMBL" id="SES39109.1"/>
    </source>
</evidence>
<name>A0A1H9WZ50_9PSEU</name>
<keyword evidence="2" id="KW-1185">Reference proteome</keyword>
<evidence type="ECO:0000313" key="2">
    <source>
        <dbReference type="Proteomes" id="UP000199051"/>
    </source>
</evidence>